<dbReference type="EMBL" id="CH963851">
    <property type="protein sequence ID" value="EDW75208.2"/>
    <property type="molecule type" value="Genomic_DNA"/>
</dbReference>
<dbReference type="InParanoid" id="B4MSW9"/>
<evidence type="ECO:0000313" key="3">
    <source>
        <dbReference type="Proteomes" id="UP000007798"/>
    </source>
</evidence>
<dbReference type="AlphaFoldDB" id="B4MSW9"/>
<accession>B4MSW9</accession>
<sequence length="151" mass="17203">MLKTAKDFALGPDAKKMLASKKKNRCPTTDMLIEAIYKRNPHLLEISDSDRKRLRREIPNPNPPKKDTNPLPILHIERLPDWKDVLKRPLYDLNKPKSPDAYAVPQKWTTSPPIIPGQRQPDYFSKPNLMDDKNRTSTLNALLALAAGKGK</sequence>
<name>B4MSW9_DROWI</name>
<keyword evidence="3" id="KW-1185">Reference proteome</keyword>
<reference evidence="2 3" key="1">
    <citation type="journal article" date="2007" name="Nature">
        <title>Evolution of genes and genomes on the Drosophila phylogeny.</title>
        <authorList>
            <consortium name="Drosophila 12 Genomes Consortium"/>
            <person name="Clark A.G."/>
            <person name="Eisen M.B."/>
            <person name="Smith D.R."/>
            <person name="Bergman C.M."/>
            <person name="Oliver B."/>
            <person name="Markow T.A."/>
            <person name="Kaufman T.C."/>
            <person name="Kellis M."/>
            <person name="Gelbart W."/>
            <person name="Iyer V.N."/>
            <person name="Pollard D.A."/>
            <person name="Sackton T.B."/>
            <person name="Larracuente A.M."/>
            <person name="Singh N.D."/>
            <person name="Abad J.P."/>
            <person name="Abt D.N."/>
            <person name="Adryan B."/>
            <person name="Aguade M."/>
            <person name="Akashi H."/>
            <person name="Anderson W.W."/>
            <person name="Aquadro C.F."/>
            <person name="Ardell D.H."/>
            <person name="Arguello R."/>
            <person name="Artieri C.G."/>
            <person name="Barbash D.A."/>
            <person name="Barker D."/>
            <person name="Barsanti P."/>
            <person name="Batterham P."/>
            <person name="Batzoglou S."/>
            <person name="Begun D."/>
            <person name="Bhutkar A."/>
            <person name="Blanco E."/>
            <person name="Bosak S.A."/>
            <person name="Bradley R.K."/>
            <person name="Brand A.D."/>
            <person name="Brent M.R."/>
            <person name="Brooks A.N."/>
            <person name="Brown R.H."/>
            <person name="Butlin R.K."/>
            <person name="Caggese C."/>
            <person name="Calvi B.R."/>
            <person name="Bernardo de Carvalho A."/>
            <person name="Caspi A."/>
            <person name="Castrezana S."/>
            <person name="Celniker S.E."/>
            <person name="Chang J.L."/>
            <person name="Chapple C."/>
            <person name="Chatterji S."/>
            <person name="Chinwalla A."/>
            <person name="Civetta A."/>
            <person name="Clifton S.W."/>
            <person name="Comeron J.M."/>
            <person name="Costello J.C."/>
            <person name="Coyne J.A."/>
            <person name="Daub J."/>
            <person name="David R.G."/>
            <person name="Delcher A.L."/>
            <person name="Delehaunty K."/>
            <person name="Do C.B."/>
            <person name="Ebling H."/>
            <person name="Edwards K."/>
            <person name="Eickbush T."/>
            <person name="Evans J.D."/>
            <person name="Filipski A."/>
            <person name="Findeiss S."/>
            <person name="Freyhult E."/>
            <person name="Fulton L."/>
            <person name="Fulton R."/>
            <person name="Garcia A.C."/>
            <person name="Gardiner A."/>
            <person name="Garfield D.A."/>
            <person name="Garvin B.E."/>
            <person name="Gibson G."/>
            <person name="Gilbert D."/>
            <person name="Gnerre S."/>
            <person name="Godfrey J."/>
            <person name="Good R."/>
            <person name="Gotea V."/>
            <person name="Gravely B."/>
            <person name="Greenberg A.J."/>
            <person name="Griffiths-Jones S."/>
            <person name="Gross S."/>
            <person name="Guigo R."/>
            <person name="Gustafson E.A."/>
            <person name="Haerty W."/>
            <person name="Hahn M.W."/>
            <person name="Halligan D.L."/>
            <person name="Halpern A.L."/>
            <person name="Halter G.M."/>
            <person name="Han M.V."/>
            <person name="Heger A."/>
            <person name="Hillier L."/>
            <person name="Hinrichs A.S."/>
            <person name="Holmes I."/>
            <person name="Hoskins R.A."/>
            <person name="Hubisz M.J."/>
            <person name="Hultmark D."/>
            <person name="Huntley M.A."/>
            <person name="Jaffe D.B."/>
            <person name="Jagadeeshan S."/>
            <person name="Jeck W.R."/>
            <person name="Johnson J."/>
            <person name="Jones C.D."/>
            <person name="Jordan W.C."/>
            <person name="Karpen G.H."/>
            <person name="Kataoka E."/>
            <person name="Keightley P.D."/>
            <person name="Kheradpour P."/>
            <person name="Kirkness E.F."/>
            <person name="Koerich L.B."/>
            <person name="Kristiansen K."/>
            <person name="Kudrna D."/>
            <person name="Kulathinal R.J."/>
            <person name="Kumar S."/>
            <person name="Kwok R."/>
            <person name="Lander E."/>
            <person name="Langley C.H."/>
            <person name="Lapoint R."/>
            <person name="Lazzaro B.P."/>
            <person name="Lee S.J."/>
            <person name="Levesque L."/>
            <person name="Li R."/>
            <person name="Lin C.F."/>
            <person name="Lin M.F."/>
            <person name="Lindblad-Toh K."/>
            <person name="Llopart A."/>
            <person name="Long M."/>
            <person name="Low L."/>
            <person name="Lozovsky E."/>
            <person name="Lu J."/>
            <person name="Luo M."/>
            <person name="Machado C.A."/>
            <person name="Makalowski W."/>
            <person name="Marzo M."/>
            <person name="Matsuda M."/>
            <person name="Matzkin L."/>
            <person name="McAllister B."/>
            <person name="McBride C.S."/>
            <person name="McKernan B."/>
            <person name="McKernan K."/>
            <person name="Mendez-Lago M."/>
            <person name="Minx P."/>
            <person name="Mollenhauer M.U."/>
            <person name="Montooth K."/>
            <person name="Mount S.M."/>
            <person name="Mu X."/>
            <person name="Myers E."/>
            <person name="Negre B."/>
            <person name="Newfeld S."/>
            <person name="Nielsen R."/>
            <person name="Noor M.A."/>
            <person name="O'Grady P."/>
            <person name="Pachter L."/>
            <person name="Papaceit M."/>
            <person name="Parisi M.J."/>
            <person name="Parisi M."/>
            <person name="Parts L."/>
            <person name="Pedersen J.S."/>
            <person name="Pesole G."/>
            <person name="Phillippy A.M."/>
            <person name="Ponting C.P."/>
            <person name="Pop M."/>
            <person name="Porcelli D."/>
            <person name="Powell J.R."/>
            <person name="Prohaska S."/>
            <person name="Pruitt K."/>
            <person name="Puig M."/>
            <person name="Quesneville H."/>
            <person name="Ram K.R."/>
            <person name="Rand D."/>
            <person name="Rasmussen M.D."/>
            <person name="Reed L.K."/>
            <person name="Reenan R."/>
            <person name="Reily A."/>
            <person name="Remington K.A."/>
            <person name="Rieger T.T."/>
            <person name="Ritchie M.G."/>
            <person name="Robin C."/>
            <person name="Rogers Y.H."/>
            <person name="Rohde C."/>
            <person name="Rozas J."/>
            <person name="Rubenfield M.J."/>
            <person name="Ruiz A."/>
            <person name="Russo S."/>
            <person name="Salzberg S.L."/>
            <person name="Sanchez-Gracia A."/>
            <person name="Saranga D.J."/>
            <person name="Sato H."/>
            <person name="Schaeffer S.W."/>
            <person name="Schatz M.C."/>
            <person name="Schlenke T."/>
            <person name="Schwartz R."/>
            <person name="Segarra C."/>
            <person name="Singh R.S."/>
            <person name="Sirot L."/>
            <person name="Sirota M."/>
            <person name="Sisneros N.B."/>
            <person name="Smith C.D."/>
            <person name="Smith T.F."/>
            <person name="Spieth J."/>
            <person name="Stage D.E."/>
            <person name="Stark A."/>
            <person name="Stephan W."/>
            <person name="Strausberg R.L."/>
            <person name="Strempel S."/>
            <person name="Sturgill D."/>
            <person name="Sutton G."/>
            <person name="Sutton G.G."/>
            <person name="Tao W."/>
            <person name="Teichmann S."/>
            <person name="Tobari Y.N."/>
            <person name="Tomimura Y."/>
            <person name="Tsolas J.M."/>
            <person name="Valente V.L."/>
            <person name="Venter E."/>
            <person name="Venter J.C."/>
            <person name="Vicario S."/>
            <person name="Vieira F.G."/>
            <person name="Vilella A.J."/>
            <person name="Villasante A."/>
            <person name="Walenz B."/>
            <person name="Wang J."/>
            <person name="Wasserman M."/>
            <person name="Watts T."/>
            <person name="Wilson D."/>
            <person name="Wilson R.K."/>
            <person name="Wing R.A."/>
            <person name="Wolfner M.F."/>
            <person name="Wong A."/>
            <person name="Wong G.K."/>
            <person name="Wu C.I."/>
            <person name="Wu G."/>
            <person name="Yamamoto D."/>
            <person name="Yang H.P."/>
            <person name="Yang S.P."/>
            <person name="Yorke J.A."/>
            <person name="Yoshida K."/>
            <person name="Zdobnov E."/>
            <person name="Zhang P."/>
            <person name="Zhang Y."/>
            <person name="Zimin A.V."/>
            <person name="Baldwin J."/>
            <person name="Abdouelleil A."/>
            <person name="Abdulkadir J."/>
            <person name="Abebe A."/>
            <person name="Abera B."/>
            <person name="Abreu J."/>
            <person name="Acer S.C."/>
            <person name="Aftuck L."/>
            <person name="Alexander A."/>
            <person name="An P."/>
            <person name="Anderson E."/>
            <person name="Anderson S."/>
            <person name="Arachi H."/>
            <person name="Azer M."/>
            <person name="Bachantsang P."/>
            <person name="Barry A."/>
            <person name="Bayul T."/>
            <person name="Berlin A."/>
            <person name="Bessette D."/>
            <person name="Bloom T."/>
            <person name="Blye J."/>
            <person name="Boguslavskiy L."/>
            <person name="Bonnet C."/>
            <person name="Boukhgalter B."/>
            <person name="Bourzgui I."/>
            <person name="Brown A."/>
            <person name="Cahill P."/>
            <person name="Channer S."/>
            <person name="Cheshatsang Y."/>
            <person name="Chuda L."/>
            <person name="Citroen M."/>
            <person name="Collymore A."/>
            <person name="Cooke P."/>
            <person name="Costello M."/>
            <person name="D'Aco K."/>
            <person name="Daza R."/>
            <person name="De Haan G."/>
            <person name="DeGray S."/>
            <person name="DeMaso C."/>
            <person name="Dhargay N."/>
            <person name="Dooley K."/>
            <person name="Dooley E."/>
            <person name="Doricent M."/>
            <person name="Dorje P."/>
            <person name="Dorjee K."/>
            <person name="Dupes A."/>
            <person name="Elong R."/>
            <person name="Falk J."/>
            <person name="Farina A."/>
            <person name="Faro S."/>
            <person name="Ferguson D."/>
            <person name="Fisher S."/>
            <person name="Foley C.D."/>
            <person name="Franke A."/>
            <person name="Friedrich D."/>
            <person name="Gadbois L."/>
            <person name="Gearin G."/>
            <person name="Gearin C.R."/>
            <person name="Giannoukos G."/>
            <person name="Goode T."/>
            <person name="Graham J."/>
            <person name="Grandbois E."/>
            <person name="Grewal S."/>
            <person name="Gyaltsen K."/>
            <person name="Hafez N."/>
            <person name="Hagos B."/>
            <person name="Hall J."/>
            <person name="Henson C."/>
            <person name="Hollinger A."/>
            <person name="Honan T."/>
            <person name="Huard M.D."/>
            <person name="Hughes L."/>
            <person name="Hurhula B."/>
            <person name="Husby M.E."/>
            <person name="Kamat A."/>
            <person name="Kanga B."/>
            <person name="Kashin S."/>
            <person name="Khazanovich D."/>
            <person name="Kisner P."/>
            <person name="Lance K."/>
            <person name="Lara M."/>
            <person name="Lee W."/>
            <person name="Lennon N."/>
            <person name="Letendre F."/>
            <person name="LeVine R."/>
            <person name="Lipovsky A."/>
            <person name="Liu X."/>
            <person name="Liu J."/>
            <person name="Liu S."/>
            <person name="Lokyitsang T."/>
            <person name="Lokyitsang Y."/>
            <person name="Lubonja R."/>
            <person name="Lui A."/>
            <person name="MacDonald P."/>
            <person name="Magnisalis V."/>
            <person name="Maru K."/>
            <person name="Matthews C."/>
            <person name="McCusker W."/>
            <person name="McDonough S."/>
            <person name="Mehta T."/>
            <person name="Meldrim J."/>
            <person name="Meneus L."/>
            <person name="Mihai O."/>
            <person name="Mihalev A."/>
            <person name="Mihova T."/>
            <person name="Mittelman R."/>
            <person name="Mlenga V."/>
            <person name="Montmayeur A."/>
            <person name="Mulrain L."/>
            <person name="Navidi A."/>
            <person name="Naylor J."/>
            <person name="Negash T."/>
            <person name="Nguyen T."/>
            <person name="Nguyen N."/>
            <person name="Nicol R."/>
            <person name="Norbu C."/>
            <person name="Norbu N."/>
            <person name="Novod N."/>
            <person name="O'Neill B."/>
            <person name="Osman S."/>
            <person name="Markiewicz E."/>
            <person name="Oyono O.L."/>
            <person name="Patti C."/>
            <person name="Phunkhang P."/>
            <person name="Pierre F."/>
            <person name="Priest M."/>
            <person name="Raghuraman S."/>
            <person name="Rege F."/>
            <person name="Reyes R."/>
            <person name="Rise C."/>
            <person name="Rogov P."/>
            <person name="Ross K."/>
            <person name="Ryan E."/>
            <person name="Settipalli S."/>
            <person name="Shea T."/>
            <person name="Sherpa N."/>
            <person name="Shi L."/>
            <person name="Shih D."/>
            <person name="Sparrow T."/>
            <person name="Spaulding J."/>
            <person name="Stalker J."/>
            <person name="Stange-Thomann N."/>
            <person name="Stavropoulos S."/>
            <person name="Stone C."/>
            <person name="Strader C."/>
            <person name="Tesfaye S."/>
            <person name="Thomson T."/>
            <person name="Thoulutsang Y."/>
            <person name="Thoulutsang D."/>
            <person name="Topham K."/>
            <person name="Topping I."/>
            <person name="Tsamla T."/>
            <person name="Vassiliev H."/>
            <person name="Vo A."/>
            <person name="Wangchuk T."/>
            <person name="Wangdi T."/>
            <person name="Weiand M."/>
            <person name="Wilkinson J."/>
            <person name="Wilson A."/>
            <person name="Yadav S."/>
            <person name="Young G."/>
            <person name="Yu Q."/>
            <person name="Zembek L."/>
            <person name="Zhong D."/>
            <person name="Zimmer A."/>
            <person name="Zwirko Z."/>
            <person name="Jaffe D.B."/>
            <person name="Alvarez P."/>
            <person name="Brockman W."/>
            <person name="Butler J."/>
            <person name="Chin C."/>
            <person name="Gnerre S."/>
            <person name="Grabherr M."/>
            <person name="Kleber M."/>
            <person name="Mauceli E."/>
            <person name="MacCallum I."/>
        </authorList>
    </citation>
    <scope>NUCLEOTIDE SEQUENCE [LARGE SCALE GENOMIC DNA]</scope>
    <source>
        <strain evidence="3">Tucson 14030-0811.24</strain>
    </source>
</reference>
<gene>
    <name evidence="2" type="primary">Dwil\GK19818</name>
    <name evidence="2" type="ORF">Dwil_GK19818</name>
</gene>
<dbReference type="HOGENOM" id="CLU_1645525_0_0_1"/>
<proteinExistence type="predicted"/>
<dbReference type="Proteomes" id="UP000007798">
    <property type="component" value="Unassembled WGS sequence"/>
</dbReference>
<protein>
    <submittedName>
        <fullName evidence="2">Uncharacterized protein</fullName>
    </submittedName>
</protein>
<evidence type="ECO:0000256" key="1">
    <source>
        <dbReference type="SAM" id="MobiDB-lite"/>
    </source>
</evidence>
<organism evidence="2 3">
    <name type="scientific">Drosophila willistoni</name>
    <name type="common">Fruit fly</name>
    <dbReference type="NCBI Taxonomy" id="7260"/>
    <lineage>
        <taxon>Eukaryota</taxon>
        <taxon>Metazoa</taxon>
        <taxon>Ecdysozoa</taxon>
        <taxon>Arthropoda</taxon>
        <taxon>Hexapoda</taxon>
        <taxon>Insecta</taxon>
        <taxon>Pterygota</taxon>
        <taxon>Neoptera</taxon>
        <taxon>Endopterygota</taxon>
        <taxon>Diptera</taxon>
        <taxon>Brachycera</taxon>
        <taxon>Muscomorpha</taxon>
        <taxon>Ephydroidea</taxon>
        <taxon>Drosophilidae</taxon>
        <taxon>Drosophila</taxon>
        <taxon>Sophophora</taxon>
    </lineage>
</organism>
<dbReference type="KEGG" id="dwi:6641261"/>
<evidence type="ECO:0000313" key="2">
    <source>
        <dbReference type="EMBL" id="EDW75208.2"/>
    </source>
</evidence>
<feature type="region of interest" description="Disordered" evidence="1">
    <location>
        <begin position="49"/>
        <end position="71"/>
    </location>
</feature>
<feature type="region of interest" description="Disordered" evidence="1">
    <location>
        <begin position="95"/>
        <end position="118"/>
    </location>
</feature>